<gene>
    <name evidence="1" type="ORF">KHP33_001825</name>
</gene>
<reference evidence="1" key="1">
    <citation type="submission" date="2023-07" db="EMBL/GenBank/DDBJ databases">
        <title>Biological control against Fusarium languescens, the causal agent of wilt in Jalapeno peppers, by a novel bacterial subspecies: Bacillus cabrialesii subsp. tritici TSO2.</title>
        <authorList>
            <person name="Montoya-Martinez A.C."/>
            <person name="Figueroa-Brambila K.M."/>
            <person name="Escalante-Beltran A."/>
            <person name="Lopez-Montoya N.D."/>
            <person name="Valenzuela-Ruiz V."/>
            <person name="Parra-Cota F.I."/>
            <person name="Estrada Alvarado M.I."/>
            <person name="De Los Santos Villalobos S."/>
        </authorList>
    </citation>
    <scope>NUCLEOTIDE SEQUENCE</scope>
    <source>
        <strain evidence="1">TSO2</strain>
    </source>
</reference>
<evidence type="ECO:0000313" key="1">
    <source>
        <dbReference type="EMBL" id="MDO8223628.1"/>
    </source>
</evidence>
<dbReference type="Gene3D" id="2.60.120.560">
    <property type="entry name" value="Exo-inulinase, domain 1"/>
    <property type="match status" value="1"/>
</dbReference>
<comment type="caution">
    <text evidence="1">The sequence shown here is derived from an EMBL/GenBank/DDBJ whole genome shotgun (WGS) entry which is preliminary data.</text>
</comment>
<name>A0ABT9DG08_9BACI</name>
<evidence type="ECO:0000313" key="2">
    <source>
        <dbReference type="Proteomes" id="UP001177121"/>
    </source>
</evidence>
<sequence>MWHNLAFEAKENVFTLYLDEKEIVAYKDEDSTVMAGRVVLGSGYYETIIDNLRIDPIKGYTYESDKVDSAQGKKFETEEALNSSGLLNQIKYVGKWTIHRQVMRILTLHK</sequence>
<keyword evidence="2" id="KW-1185">Reference proteome</keyword>
<dbReference type="Proteomes" id="UP001177121">
    <property type="component" value="Unassembled WGS sequence"/>
</dbReference>
<protein>
    <submittedName>
        <fullName evidence="1">Uncharacterized protein</fullName>
    </submittedName>
</protein>
<accession>A0ABT9DG08</accession>
<dbReference type="EMBL" id="JAHBMK020000001">
    <property type="protein sequence ID" value="MDO8223628.1"/>
    <property type="molecule type" value="Genomic_DNA"/>
</dbReference>
<proteinExistence type="predicted"/>
<dbReference type="RefSeq" id="WP_213402846.1">
    <property type="nucleotide sequence ID" value="NZ_JAHBMK020000001.1"/>
</dbReference>
<organism evidence="1 2">
    <name type="scientific">Bacillus cabrialesii subsp. tritici</name>
    <dbReference type="NCBI Taxonomy" id="2944916"/>
    <lineage>
        <taxon>Bacteria</taxon>
        <taxon>Bacillati</taxon>
        <taxon>Bacillota</taxon>
        <taxon>Bacilli</taxon>
        <taxon>Bacillales</taxon>
        <taxon>Bacillaceae</taxon>
        <taxon>Bacillus</taxon>
        <taxon>Bacillus cabrialesii</taxon>
    </lineage>
</organism>